<organism evidence="1 2">
    <name type="scientific">Camellia lanceoleosa</name>
    <dbReference type="NCBI Taxonomy" id="1840588"/>
    <lineage>
        <taxon>Eukaryota</taxon>
        <taxon>Viridiplantae</taxon>
        <taxon>Streptophyta</taxon>
        <taxon>Embryophyta</taxon>
        <taxon>Tracheophyta</taxon>
        <taxon>Spermatophyta</taxon>
        <taxon>Magnoliopsida</taxon>
        <taxon>eudicotyledons</taxon>
        <taxon>Gunneridae</taxon>
        <taxon>Pentapetalae</taxon>
        <taxon>asterids</taxon>
        <taxon>Ericales</taxon>
        <taxon>Theaceae</taxon>
        <taxon>Camellia</taxon>
    </lineage>
</organism>
<gene>
    <name evidence="1" type="ORF">LOK49_LG01G01177</name>
</gene>
<keyword evidence="2" id="KW-1185">Reference proteome</keyword>
<dbReference type="Proteomes" id="UP001060215">
    <property type="component" value="Chromosome 1"/>
</dbReference>
<protein>
    <submittedName>
        <fullName evidence="1">Cytochrome P450 86A1</fullName>
    </submittedName>
</protein>
<evidence type="ECO:0000313" key="2">
    <source>
        <dbReference type="Proteomes" id="UP001060215"/>
    </source>
</evidence>
<comment type="caution">
    <text evidence="1">The sequence shown here is derived from an EMBL/GenBank/DDBJ whole genome shotgun (WGS) entry which is preliminary data.</text>
</comment>
<dbReference type="EMBL" id="CM045758">
    <property type="protein sequence ID" value="KAI8031504.1"/>
    <property type="molecule type" value="Genomic_DNA"/>
</dbReference>
<name>A0ACC0J1Q9_9ERIC</name>
<proteinExistence type="predicted"/>
<sequence length="274" mass="31537">MKIFAIGAELRLKKSLDIVENYMTEALEGRKEAPSDDLLSRFMKKRDIDGNLFPNTVLKRIALNFVLAGRDTSSVALSWFFWSVMTNPHVEYKILDEITTILRETRGENPKLWTEEPLAFDEADRLVYLKAALAETLRGEYMACSLADEQCDDHRREGTQLNECLNEITRALLQADVQFKLVRDMQTNIKKTVNLDDLAARHNKRFPRKKFGTLIRCSRFSVRGYPCQKSRNGNWFLRNLPPADLVDEKTMNNQFDEPGQPVVVEAVELVPLPK</sequence>
<evidence type="ECO:0000313" key="1">
    <source>
        <dbReference type="EMBL" id="KAI8031504.1"/>
    </source>
</evidence>
<accession>A0ACC0J1Q9</accession>
<reference evidence="1 2" key="1">
    <citation type="journal article" date="2022" name="Plant J.">
        <title>Chromosome-level genome of Camellia lanceoleosa provides a valuable resource for understanding genome evolution and self-incompatibility.</title>
        <authorList>
            <person name="Gong W."/>
            <person name="Xiao S."/>
            <person name="Wang L."/>
            <person name="Liao Z."/>
            <person name="Chang Y."/>
            <person name="Mo W."/>
            <person name="Hu G."/>
            <person name="Li W."/>
            <person name="Zhao G."/>
            <person name="Zhu H."/>
            <person name="Hu X."/>
            <person name="Ji K."/>
            <person name="Xiang X."/>
            <person name="Song Q."/>
            <person name="Yuan D."/>
            <person name="Jin S."/>
            <person name="Zhang L."/>
        </authorList>
    </citation>
    <scope>NUCLEOTIDE SEQUENCE [LARGE SCALE GENOMIC DNA]</scope>
    <source>
        <strain evidence="1">SQ_2022a</strain>
    </source>
</reference>